<accession>A0A2Z5GAA1</accession>
<protein>
    <recommendedName>
        <fullName evidence="2">ASPIC/UnbV domain-containing protein</fullName>
    </recommendedName>
</protein>
<name>A0A2Z5GAA1_9BACT</name>
<dbReference type="KEGG" id="abas:ACPOL_6567"/>
<dbReference type="InterPro" id="IPR011519">
    <property type="entry name" value="UnbV_ASPIC"/>
</dbReference>
<evidence type="ECO:0000313" key="4">
    <source>
        <dbReference type="Proteomes" id="UP000253606"/>
    </source>
</evidence>
<sequence length="663" mass="72165">MSLACNRFHYSLEHRMFTSAVILRLPVFCCQSKHSAEEKLGKQHEHPIAVVHSRGLTGFVRPGSRVPESFTLGLCMRCSRRQFIQMSTAAGVARHAFRALSQGVVDRQVKAQPKGAKSGLPFHSHLVDVAWQAGLRMPTIYGPLDHKDYILEAVGCGCAFIDYDNDGWIDIFLLSGTRRDSAPAGTTNRLYRNNRDGTFTEVTHEAGLTSSGWASAVCVGDYNNDGFEDLFVTCYGQNRLYRNNGNGTFTEVSKQAGLTNDPARWGSGCTFVDLNRNGHLDLFVANYTGFDFASVPRPGNAANCSWKGVPVSCGPRGLPTGRHSLYRNNGNGTFTEISSQAGISQQIENYGMTAVAAEFSEDGWQDIYLACDSTPSLFFSNSGKPLLKEEGVIRGVALSDDGEEQAGMGIAVGDYNLDGHLDIFKSHFSDDTNILYRNDGKGNFTDMTFNAKIGVETRYTGWGTGMVDLDNDGLPDIFLVTGNVYPEVGRKVPDYPYKTPRVVFRNLGDGSFEELIEEAGPGVAAPHCSRGCAFGDFDNDGDVDILIINLNESPSLLRNDVAGQHRWIKVKLIGVTSNRSAIGARVLVHYGGKTQAQAVLSQSSFYSASDTRLHFGLGDASTVDMEIFWPCSDKQSLHGVSTNQLVTIKEGIGIVSGLGLAKK</sequence>
<evidence type="ECO:0000313" key="3">
    <source>
        <dbReference type="EMBL" id="AXC15787.1"/>
    </source>
</evidence>
<keyword evidence="1" id="KW-0732">Signal</keyword>
<organism evidence="3 4">
    <name type="scientific">Acidisarcina polymorpha</name>
    <dbReference type="NCBI Taxonomy" id="2211140"/>
    <lineage>
        <taxon>Bacteria</taxon>
        <taxon>Pseudomonadati</taxon>
        <taxon>Acidobacteriota</taxon>
        <taxon>Terriglobia</taxon>
        <taxon>Terriglobales</taxon>
        <taxon>Acidobacteriaceae</taxon>
        <taxon>Acidisarcina</taxon>
    </lineage>
</organism>
<dbReference type="PANTHER" id="PTHR16026:SF0">
    <property type="entry name" value="CARTILAGE ACIDIC PROTEIN 1"/>
    <property type="match status" value="1"/>
</dbReference>
<dbReference type="Proteomes" id="UP000253606">
    <property type="component" value="Chromosome"/>
</dbReference>
<feature type="domain" description="ASPIC/UnbV" evidence="2">
    <location>
        <begin position="581"/>
        <end position="647"/>
    </location>
</feature>
<dbReference type="InterPro" id="IPR028994">
    <property type="entry name" value="Integrin_alpha_N"/>
</dbReference>
<dbReference type="Gene3D" id="2.130.10.130">
    <property type="entry name" value="Integrin alpha, N-terminal"/>
    <property type="match status" value="2"/>
</dbReference>
<dbReference type="EMBL" id="CP030840">
    <property type="protein sequence ID" value="AXC15787.1"/>
    <property type="molecule type" value="Genomic_DNA"/>
</dbReference>
<dbReference type="Pfam" id="PF13517">
    <property type="entry name" value="FG-GAP_3"/>
    <property type="match status" value="3"/>
</dbReference>
<keyword evidence="4" id="KW-1185">Reference proteome</keyword>
<dbReference type="AlphaFoldDB" id="A0A2Z5GAA1"/>
<dbReference type="PANTHER" id="PTHR16026">
    <property type="entry name" value="CARTILAGE ACIDIC PROTEIN 1"/>
    <property type="match status" value="1"/>
</dbReference>
<dbReference type="InterPro" id="IPR027039">
    <property type="entry name" value="Crtac1"/>
</dbReference>
<evidence type="ECO:0000259" key="2">
    <source>
        <dbReference type="Pfam" id="PF07593"/>
    </source>
</evidence>
<dbReference type="SUPFAM" id="SSF69318">
    <property type="entry name" value="Integrin alpha N-terminal domain"/>
    <property type="match status" value="1"/>
</dbReference>
<evidence type="ECO:0000256" key="1">
    <source>
        <dbReference type="ARBA" id="ARBA00022729"/>
    </source>
</evidence>
<reference evidence="3 4" key="1">
    <citation type="journal article" date="2018" name="Front. Microbiol.">
        <title>Hydrolytic Capabilities as a Key to Environmental Success: Chitinolytic and Cellulolytic Acidobacteria From Acidic Sub-arctic Soils and Boreal Peatlands.</title>
        <authorList>
            <person name="Belova S.E."/>
            <person name="Ravin N.V."/>
            <person name="Pankratov T.A."/>
            <person name="Rakitin A.L."/>
            <person name="Ivanova A.A."/>
            <person name="Beletsky A.V."/>
            <person name="Mardanov A.V."/>
            <person name="Sinninghe Damste J.S."/>
            <person name="Dedysh S.N."/>
        </authorList>
    </citation>
    <scope>NUCLEOTIDE SEQUENCE [LARGE SCALE GENOMIC DNA]</scope>
    <source>
        <strain evidence="3 4">SBC82</strain>
    </source>
</reference>
<dbReference type="Pfam" id="PF07593">
    <property type="entry name" value="UnbV_ASPIC"/>
    <property type="match status" value="1"/>
</dbReference>
<proteinExistence type="predicted"/>
<dbReference type="InterPro" id="IPR013517">
    <property type="entry name" value="FG-GAP"/>
</dbReference>
<gene>
    <name evidence="3" type="ORF">ACPOL_6567</name>
</gene>